<dbReference type="AlphaFoldDB" id="A0A1X1ELE3"/>
<organism evidence="1 2">
    <name type="scientific">Pantoea cypripedii</name>
    <name type="common">Pectobacterium cypripedii</name>
    <name type="synonym">Erwinia cypripedii</name>
    <dbReference type="NCBI Taxonomy" id="55209"/>
    <lineage>
        <taxon>Bacteria</taxon>
        <taxon>Pseudomonadati</taxon>
        <taxon>Pseudomonadota</taxon>
        <taxon>Gammaproteobacteria</taxon>
        <taxon>Enterobacterales</taxon>
        <taxon>Erwiniaceae</taxon>
        <taxon>Pantoea</taxon>
    </lineage>
</organism>
<evidence type="ECO:0000313" key="2">
    <source>
        <dbReference type="Proteomes" id="UP000193749"/>
    </source>
</evidence>
<keyword evidence="2" id="KW-1185">Reference proteome</keyword>
<proteinExistence type="predicted"/>
<dbReference type="OrthoDB" id="6547128at2"/>
<dbReference type="Proteomes" id="UP000193749">
    <property type="component" value="Unassembled WGS sequence"/>
</dbReference>
<protein>
    <submittedName>
        <fullName evidence="1">Uncharacterized protein</fullName>
    </submittedName>
</protein>
<gene>
    <name evidence="1" type="ORF">HA50_24195</name>
</gene>
<accession>A0A1X1ELE3</accession>
<evidence type="ECO:0000313" key="1">
    <source>
        <dbReference type="EMBL" id="ORM89706.1"/>
    </source>
</evidence>
<dbReference type="EMBL" id="MLJI01000002">
    <property type="protein sequence ID" value="ORM89706.1"/>
    <property type="molecule type" value="Genomic_DNA"/>
</dbReference>
<reference evidence="1 2" key="1">
    <citation type="journal article" date="2017" name="Antonie Van Leeuwenhoek">
        <title>Phylogenomic resolution of the bacterial genus Pantoea and its relationship with Erwinia and Tatumella.</title>
        <authorList>
            <person name="Palmer M."/>
            <person name="Steenkamp E.T."/>
            <person name="Coetzee M.P."/>
            <person name="Chan W.Y."/>
            <person name="van Zyl E."/>
            <person name="De Maayer P."/>
            <person name="Coutinho T.A."/>
            <person name="Blom J."/>
            <person name="Smits T.H."/>
            <person name="Duffy B."/>
            <person name="Venter S.N."/>
        </authorList>
    </citation>
    <scope>NUCLEOTIDE SEQUENCE [LARGE SCALE GENOMIC DNA]</scope>
    <source>
        <strain evidence="1 2">LMG 2657</strain>
    </source>
</reference>
<dbReference type="RefSeq" id="WP_084879426.1">
    <property type="nucleotide sequence ID" value="NZ_JAGGMY010000005.1"/>
</dbReference>
<dbReference type="STRING" id="55209.HA50_24195"/>
<comment type="caution">
    <text evidence="1">The sequence shown here is derived from an EMBL/GenBank/DDBJ whole genome shotgun (WGS) entry which is preliminary data.</text>
</comment>
<name>A0A1X1ELE3_PANCY</name>
<sequence>MLPPGSIVRRRKRRKTMVVLETAEQGVWCGWIDNGRFYKRRFPADQLILCQSHADFWPLT</sequence>